<dbReference type="PANTHER" id="PTHR11280">
    <property type="entry name" value="GLUCOSAMINE-6-PHOSPHATE ISOMERASE"/>
    <property type="match status" value="1"/>
</dbReference>
<dbReference type="GO" id="GO:0004342">
    <property type="term" value="F:glucosamine-6-phosphate deaminase activity"/>
    <property type="evidence" value="ECO:0007669"/>
    <property type="project" value="UniProtKB-UniRule"/>
</dbReference>
<dbReference type="HAMAP" id="MF_01241">
    <property type="entry name" value="GlcN6P_deamin"/>
    <property type="match status" value="1"/>
</dbReference>
<dbReference type="AlphaFoldDB" id="A0A4Y6V9R2"/>
<evidence type="ECO:0000256" key="1">
    <source>
        <dbReference type="ARBA" id="ARBA00022801"/>
    </source>
</evidence>
<dbReference type="Pfam" id="PF01182">
    <property type="entry name" value="Glucosamine_iso"/>
    <property type="match status" value="1"/>
</dbReference>
<reference evidence="4 5" key="1">
    <citation type="submission" date="2018-09" db="EMBL/GenBank/DDBJ databases">
        <title>The complete genome sequence of Neokomagataea tanensis NBRC 106556(T).</title>
        <authorList>
            <person name="Chua K.-O."/>
            <person name="See-Too W.-S."/>
            <person name="Hong K.-W."/>
            <person name="Yin W.-F."/>
            <person name="Chan K.-G."/>
        </authorList>
    </citation>
    <scope>NUCLEOTIDE SEQUENCE [LARGE SCALE GENOMIC DNA]</scope>
    <source>
        <strain evidence="5">AH13 \ NBRC 106556</strain>
    </source>
</reference>
<dbReference type="InterPro" id="IPR037171">
    <property type="entry name" value="NagB/RpiA_transferase-like"/>
</dbReference>
<sequence length="251" mass="26476">MKIVILPDARAVSCAVADIIVQEVRRNPQAVLGLATGRTMEAIYAELCARHKGGIAELSNISSFNLDEYVGLSEEDPRSYHYYMRENLFSTIGIEANKGRLPKGAAHDPEQAAAEYDVALAASGGVDMQLLGIGENGHIGFNEPLSGLSTRTRVVALAKATLEQNAKMFGGDYNNVPKQAITMGIGTILEARSILLVATGSAKARAVAQSVEGALSASMPGSALQLHAKCIVVLDQGAASELGQREASERP</sequence>
<accession>A0A4Y6V9R2</accession>
<dbReference type="Proteomes" id="UP000317214">
    <property type="component" value="Chromosome"/>
</dbReference>
<dbReference type="EMBL" id="CP032485">
    <property type="protein sequence ID" value="QDH25197.1"/>
    <property type="molecule type" value="Genomic_DNA"/>
</dbReference>
<feature type="active site" description="Proton acceptor; for enolization step" evidence="2">
    <location>
        <position position="67"/>
    </location>
</feature>
<comment type="similarity">
    <text evidence="2">Belongs to the glucosamine/galactosamine-6-phosphate isomerase family. NagB subfamily.</text>
</comment>
<feature type="domain" description="Glucosamine/galactosamine-6-phosphate isomerase" evidence="3">
    <location>
        <begin position="10"/>
        <end position="226"/>
    </location>
</feature>
<dbReference type="KEGG" id="ntn:D5366_08225"/>
<comment type="caution">
    <text evidence="2">Lacks conserved residue(s) required for the propagation of feature annotation.</text>
</comment>
<feature type="active site" description="For ring-opening step" evidence="2">
    <location>
        <position position="143"/>
    </location>
</feature>
<dbReference type="GO" id="GO:0006043">
    <property type="term" value="P:glucosamine catabolic process"/>
    <property type="evidence" value="ECO:0007669"/>
    <property type="project" value="TreeGrafter"/>
</dbReference>
<feature type="active site" description="For ring-opening step" evidence="2">
    <location>
        <position position="136"/>
    </location>
</feature>
<dbReference type="RefSeq" id="WP_141493050.1">
    <property type="nucleotide sequence ID" value="NZ_CP032485.1"/>
</dbReference>
<keyword evidence="5" id="KW-1185">Reference proteome</keyword>
<dbReference type="OrthoDB" id="9791139at2"/>
<dbReference type="CDD" id="cd01399">
    <property type="entry name" value="GlcN6P_deaminase"/>
    <property type="match status" value="1"/>
</dbReference>
<protein>
    <recommendedName>
        <fullName evidence="2">Glucosamine-6-phosphate deaminase</fullName>
        <ecNumber evidence="2">3.5.99.6</ecNumber>
    </recommendedName>
    <alternativeName>
        <fullName evidence="2">GlcN6P deaminase</fullName>
        <shortName evidence="2">GNPDA</shortName>
    </alternativeName>
    <alternativeName>
        <fullName evidence="2">Glucosamine-6-phosphate isomerase</fullName>
    </alternativeName>
</protein>
<evidence type="ECO:0000256" key="2">
    <source>
        <dbReference type="HAMAP-Rule" id="MF_01241"/>
    </source>
</evidence>
<comment type="catalytic activity">
    <reaction evidence="2">
        <text>alpha-D-glucosamine 6-phosphate + H2O = beta-D-fructose 6-phosphate + NH4(+)</text>
        <dbReference type="Rhea" id="RHEA:12172"/>
        <dbReference type="ChEBI" id="CHEBI:15377"/>
        <dbReference type="ChEBI" id="CHEBI:28938"/>
        <dbReference type="ChEBI" id="CHEBI:57634"/>
        <dbReference type="ChEBI" id="CHEBI:75989"/>
        <dbReference type="EC" id="3.5.99.6"/>
    </reaction>
</comment>
<name>A0A4Y6V9R2_9PROT</name>
<dbReference type="Gene3D" id="3.40.50.1360">
    <property type="match status" value="1"/>
</dbReference>
<dbReference type="GO" id="GO:0006046">
    <property type="term" value="P:N-acetylglucosamine catabolic process"/>
    <property type="evidence" value="ECO:0007669"/>
    <property type="project" value="UniProtKB-UniRule"/>
</dbReference>
<dbReference type="SUPFAM" id="SSF100950">
    <property type="entry name" value="NagB/RpiA/CoA transferase-like"/>
    <property type="match status" value="1"/>
</dbReference>
<evidence type="ECO:0000259" key="3">
    <source>
        <dbReference type="Pfam" id="PF01182"/>
    </source>
</evidence>
<dbReference type="GO" id="GO:0005737">
    <property type="term" value="C:cytoplasm"/>
    <property type="evidence" value="ECO:0007669"/>
    <property type="project" value="TreeGrafter"/>
</dbReference>
<proteinExistence type="inferred from homology"/>
<dbReference type="InterPro" id="IPR006148">
    <property type="entry name" value="Glc/Gal-6P_isomerase"/>
</dbReference>
<dbReference type="PANTHER" id="PTHR11280:SF5">
    <property type="entry name" value="GLUCOSAMINE-6-PHOSPHATE ISOMERASE"/>
    <property type="match status" value="1"/>
</dbReference>
<dbReference type="GO" id="GO:0042802">
    <property type="term" value="F:identical protein binding"/>
    <property type="evidence" value="ECO:0007669"/>
    <property type="project" value="TreeGrafter"/>
</dbReference>
<feature type="active site" description="Proton acceptor; for ring-opening step" evidence="2">
    <location>
        <position position="138"/>
    </location>
</feature>
<gene>
    <name evidence="2 4" type="primary">nagB</name>
    <name evidence="4" type="ORF">D5366_08225</name>
</gene>
<dbReference type="GO" id="GO:0005975">
    <property type="term" value="P:carbohydrate metabolic process"/>
    <property type="evidence" value="ECO:0007669"/>
    <property type="project" value="InterPro"/>
</dbReference>
<dbReference type="GO" id="GO:0019262">
    <property type="term" value="P:N-acetylneuraminate catabolic process"/>
    <property type="evidence" value="ECO:0007669"/>
    <property type="project" value="UniProtKB-UniRule"/>
</dbReference>
<organism evidence="4 5">
    <name type="scientific">Neokomagataea tanensis</name>
    <dbReference type="NCBI Taxonomy" id="661191"/>
    <lineage>
        <taxon>Bacteria</taxon>
        <taxon>Pseudomonadati</taxon>
        <taxon>Pseudomonadota</taxon>
        <taxon>Alphaproteobacteria</taxon>
        <taxon>Acetobacterales</taxon>
        <taxon>Acetobacteraceae</taxon>
        <taxon>Neokomagataea</taxon>
    </lineage>
</organism>
<keyword evidence="2" id="KW-0119">Carbohydrate metabolism</keyword>
<dbReference type="EC" id="3.5.99.6" evidence="2"/>
<comment type="function">
    <text evidence="2">Catalyzes the reversible isomerization-deamination of glucosamine 6-phosphate (GlcN6P) to form fructose 6-phosphate (Fru6P) and ammonium ion.</text>
</comment>
<dbReference type="NCBIfam" id="TIGR00502">
    <property type="entry name" value="nagB"/>
    <property type="match status" value="1"/>
</dbReference>
<evidence type="ECO:0000313" key="5">
    <source>
        <dbReference type="Proteomes" id="UP000317214"/>
    </source>
</evidence>
<dbReference type="InterPro" id="IPR004547">
    <property type="entry name" value="Glucosamine6P_isomerase"/>
</dbReference>
<dbReference type="UniPathway" id="UPA00629">
    <property type="reaction ID" value="UER00684"/>
</dbReference>
<comment type="pathway">
    <text evidence="2">Amino-sugar metabolism; N-acetylneuraminate degradation; D-fructose 6-phosphate from N-acetylneuraminate: step 5/5.</text>
</comment>
<keyword evidence="1 2" id="KW-0378">Hydrolase</keyword>
<evidence type="ECO:0000313" key="4">
    <source>
        <dbReference type="EMBL" id="QDH25197.1"/>
    </source>
</evidence>